<evidence type="ECO:0000256" key="1">
    <source>
        <dbReference type="ARBA" id="ARBA00022741"/>
    </source>
</evidence>
<dbReference type="InterPro" id="IPR027417">
    <property type="entry name" value="P-loop_NTPase"/>
</dbReference>
<name>A0A291RS50_9NOCA</name>
<dbReference type="EMBL" id="CP023778">
    <property type="protein sequence ID" value="ATL70451.1"/>
    <property type="molecule type" value="Genomic_DNA"/>
</dbReference>
<keyword evidence="3" id="KW-0238">DNA-binding</keyword>
<protein>
    <submittedName>
        <fullName evidence="5">DNA mismatch repair protein</fullName>
    </submittedName>
</protein>
<accession>A0A291RS50</accession>
<evidence type="ECO:0000259" key="4">
    <source>
        <dbReference type="SMART" id="SM00534"/>
    </source>
</evidence>
<dbReference type="KEGG" id="ntp:CRH09_34005"/>
<keyword evidence="1" id="KW-0547">Nucleotide-binding</keyword>
<dbReference type="InterPro" id="IPR000432">
    <property type="entry name" value="DNA_mismatch_repair_MutS_C"/>
</dbReference>
<sequence>MRVNLLQPADHDVVPAAVGDNAFGDLGVELLCAAMAADDPSILEAVRTVLAAPVTDPEVIRHRHAVLADCRAHPDVVRELYRIATEATEVKRWRVGPAHHANGKLVLALQPLTELVTILRRLRAACDRDGRVFGSAGFTALMATVAAELDDGYLDGIETQLSAMDFEHGIHISAGLGGGNTIAGIVLHEPIRRRRFGFDRRTGHAFRVIEEPQPEFDPVMRLRDRALSIIADVVDDAANHVQDFFRRLRTEIAFYLGCLTLHDRLSSAGLPLCLPTPHPAGTARLRGTGLRDIALCLSGGGPVVGNDIDAAGRSLIVVTGANSGGKSTFLRSVGMAQLMMQAGMFVVADTFEADVRDGVFTHFVTDEDRTMSHGKLVDELARMSAIVDRIGPNSLLLCNESFSATSEGDATRIAGPLLDGFLATGIRIIFVTHLYEFTHRRYRFGHPTDLFLRAEHHPDGTRSFRLTAGSPEPTSHAADIFRDIFDRMP</sequence>
<dbReference type="GO" id="GO:0006298">
    <property type="term" value="P:mismatch repair"/>
    <property type="evidence" value="ECO:0007669"/>
    <property type="project" value="InterPro"/>
</dbReference>
<dbReference type="RefSeq" id="WP_098697423.1">
    <property type="nucleotide sequence ID" value="NZ_CP023778.1"/>
</dbReference>
<dbReference type="GO" id="GO:0140664">
    <property type="term" value="F:ATP-dependent DNA damage sensor activity"/>
    <property type="evidence" value="ECO:0007669"/>
    <property type="project" value="InterPro"/>
</dbReference>
<dbReference type="InterPro" id="IPR045076">
    <property type="entry name" value="MutS"/>
</dbReference>
<dbReference type="AlphaFoldDB" id="A0A291RS50"/>
<dbReference type="Proteomes" id="UP000221961">
    <property type="component" value="Chromosome"/>
</dbReference>
<evidence type="ECO:0000256" key="2">
    <source>
        <dbReference type="ARBA" id="ARBA00022840"/>
    </source>
</evidence>
<dbReference type="GO" id="GO:0005829">
    <property type="term" value="C:cytosol"/>
    <property type="evidence" value="ECO:0007669"/>
    <property type="project" value="TreeGrafter"/>
</dbReference>
<dbReference type="SUPFAM" id="SSF52540">
    <property type="entry name" value="P-loop containing nucleoside triphosphate hydrolases"/>
    <property type="match status" value="1"/>
</dbReference>
<dbReference type="GeneID" id="88362282"/>
<evidence type="ECO:0000313" key="6">
    <source>
        <dbReference type="Proteomes" id="UP000221961"/>
    </source>
</evidence>
<evidence type="ECO:0000256" key="3">
    <source>
        <dbReference type="ARBA" id="ARBA00023125"/>
    </source>
</evidence>
<dbReference type="GO" id="GO:0030983">
    <property type="term" value="F:mismatched DNA binding"/>
    <property type="evidence" value="ECO:0007669"/>
    <property type="project" value="InterPro"/>
</dbReference>
<reference evidence="5 6" key="1">
    <citation type="submission" date="2017-10" db="EMBL/GenBank/DDBJ databases">
        <title>Comparative genomics between pathogenic Norcardia.</title>
        <authorList>
            <person name="Zeng L."/>
        </authorList>
    </citation>
    <scope>NUCLEOTIDE SEQUENCE [LARGE SCALE GENOMIC DNA]</scope>
    <source>
        <strain evidence="5 6">NC_YFY_NT001</strain>
    </source>
</reference>
<keyword evidence="2" id="KW-0067">ATP-binding</keyword>
<organism evidence="5 6">
    <name type="scientific">Nocardia terpenica</name>
    <dbReference type="NCBI Taxonomy" id="455432"/>
    <lineage>
        <taxon>Bacteria</taxon>
        <taxon>Bacillati</taxon>
        <taxon>Actinomycetota</taxon>
        <taxon>Actinomycetes</taxon>
        <taxon>Mycobacteriales</taxon>
        <taxon>Nocardiaceae</taxon>
        <taxon>Nocardia</taxon>
    </lineage>
</organism>
<dbReference type="PANTHER" id="PTHR11361">
    <property type="entry name" value="DNA MISMATCH REPAIR PROTEIN MUTS FAMILY MEMBER"/>
    <property type="match status" value="1"/>
</dbReference>
<feature type="domain" description="DNA mismatch repair proteins mutS family" evidence="4">
    <location>
        <begin position="313"/>
        <end position="486"/>
    </location>
</feature>
<gene>
    <name evidence="5" type="ORF">CRH09_34005</name>
</gene>
<dbReference type="Gene3D" id="3.40.50.300">
    <property type="entry name" value="P-loop containing nucleotide triphosphate hydrolases"/>
    <property type="match status" value="1"/>
</dbReference>
<dbReference type="GO" id="GO:0005524">
    <property type="term" value="F:ATP binding"/>
    <property type="evidence" value="ECO:0007669"/>
    <property type="project" value="UniProtKB-KW"/>
</dbReference>
<evidence type="ECO:0000313" key="5">
    <source>
        <dbReference type="EMBL" id="ATL70451.1"/>
    </source>
</evidence>
<dbReference type="Pfam" id="PF00488">
    <property type="entry name" value="MutS_V"/>
    <property type="match status" value="1"/>
</dbReference>
<proteinExistence type="predicted"/>
<dbReference type="PANTHER" id="PTHR11361:SF34">
    <property type="entry name" value="DNA MISMATCH REPAIR PROTEIN MSH1, MITOCHONDRIAL"/>
    <property type="match status" value="1"/>
</dbReference>
<dbReference type="SMART" id="SM00534">
    <property type="entry name" value="MUTSac"/>
    <property type="match status" value="1"/>
</dbReference>